<evidence type="ECO:0000256" key="1">
    <source>
        <dbReference type="ARBA" id="ARBA00022747"/>
    </source>
</evidence>
<dbReference type="CDD" id="cd02440">
    <property type="entry name" value="AdoMet_MTases"/>
    <property type="match status" value="1"/>
</dbReference>
<sequence>MASIRACVDTINQPLVRRCPCPGHRIWSGLIGELAEGRSGVRRDVHVTAADIARLAGVGRAAVSNWRRRHDDFPEPVGGTSTSPAFSLEEIREWLRGHAEGRDLPPDEWLWQDLRTTVDDDDLADLIADLGAFLVYVRHEADAWRRLSAGTDEEVARGLPARVRATCAKTVSAEAFPESVPVTRVPLVRSIARLAAERGVRDTFEFLRERYFEVHTRRVYSTPAEIVTLTLDLVGDGFGSVLDPACGSGRMLGRALERAPEARLLGQDVDPVAARLTAVRLALRCDNARIRPGDSLRADAFPGELADAVVCNPPFNDRNWGYAELTADPRWEYGLPPRVEPELAWVQHALAHLAPGGVAVLLMPPAVASRRSGRRIRSQLLRRGALRAVIALPQGAVPNVAVGLTLWILCQPSEGGTPSHVLMVDTSGRPDDYAAVAVGAWREFGAGRELDEPGVSRSVPVVDLLDEDVDLTPARYLSTGADDLSAERIAGARSRLAELLETVAGLLPSVAAAPADELALVPLPELVRRGMLVVEQQTPARPGQEPSRGMPVLTVEDVLDDRDATGSSEHAGARPIVTRPGDVVVPQIVTAPVAQVLTKGGALLGPYLSLLRPDPEVLDPDFLAGFLCASANVRHYTAMSSRYRVDVRRAELPVLPMEDQRRYGEVFRRLAGFRSALREAAALGEDLSRLVADGLAHGAVRPHE</sequence>
<dbReference type="Proteomes" id="UP000653231">
    <property type="component" value="Unassembled WGS sequence"/>
</dbReference>
<dbReference type="InterPro" id="IPR052916">
    <property type="entry name" value="Type-I_RE_MTase_Subunit"/>
</dbReference>
<name>A0ABR8LAX3_9ACTN</name>
<dbReference type="Pfam" id="PF02384">
    <property type="entry name" value="N6_Mtase"/>
    <property type="match status" value="1"/>
</dbReference>
<keyword evidence="3" id="KW-0489">Methyltransferase</keyword>
<reference evidence="3 4" key="1">
    <citation type="submission" date="2020-09" db="EMBL/GenBank/DDBJ databases">
        <title>Actinomycete isolated from the Camponotus japonicus Mayr.</title>
        <authorList>
            <person name="Gong X."/>
        </authorList>
    </citation>
    <scope>NUCLEOTIDE SEQUENCE [LARGE SCALE GENOMIC DNA]</scope>
    <source>
        <strain evidence="3 4">2C-HV3</strain>
    </source>
</reference>
<evidence type="ECO:0000313" key="3">
    <source>
        <dbReference type="EMBL" id="MBD3146959.1"/>
    </source>
</evidence>
<dbReference type="InterPro" id="IPR002052">
    <property type="entry name" value="DNA_methylase_N6_adenine_CS"/>
</dbReference>
<protein>
    <submittedName>
        <fullName evidence="3">N-6 DNA methylase</fullName>
    </submittedName>
</protein>
<keyword evidence="1" id="KW-0680">Restriction system</keyword>
<dbReference type="Gene3D" id="3.40.50.150">
    <property type="entry name" value="Vaccinia Virus protein VP39"/>
    <property type="match status" value="1"/>
</dbReference>
<keyword evidence="3" id="KW-0808">Transferase</keyword>
<organism evidence="3 4">
    <name type="scientific">Microbispora bryophytorum subsp. camponoti</name>
    <dbReference type="NCBI Taxonomy" id="1677852"/>
    <lineage>
        <taxon>Bacteria</taxon>
        <taxon>Bacillati</taxon>
        <taxon>Actinomycetota</taxon>
        <taxon>Actinomycetes</taxon>
        <taxon>Streptosporangiales</taxon>
        <taxon>Streptosporangiaceae</taxon>
        <taxon>Microbispora</taxon>
    </lineage>
</organism>
<dbReference type="PANTHER" id="PTHR42998:SF1">
    <property type="entry name" value="TYPE I RESTRICTION ENZYME HINDI METHYLASE SUBUNIT"/>
    <property type="match status" value="1"/>
</dbReference>
<dbReference type="SUPFAM" id="SSF53335">
    <property type="entry name" value="S-adenosyl-L-methionine-dependent methyltransferases"/>
    <property type="match status" value="1"/>
</dbReference>
<dbReference type="PROSITE" id="PS00092">
    <property type="entry name" value="N6_MTASE"/>
    <property type="match status" value="1"/>
</dbReference>
<feature type="domain" description="DNA methylase adenine-specific" evidence="2">
    <location>
        <begin position="202"/>
        <end position="429"/>
    </location>
</feature>
<dbReference type="InterPro" id="IPR029063">
    <property type="entry name" value="SAM-dependent_MTases_sf"/>
</dbReference>
<dbReference type="PANTHER" id="PTHR42998">
    <property type="entry name" value="TYPE I RESTRICTION ENZYME HINDVIIP M PROTEIN-RELATED"/>
    <property type="match status" value="1"/>
</dbReference>
<dbReference type="GO" id="GO:0008168">
    <property type="term" value="F:methyltransferase activity"/>
    <property type="evidence" value="ECO:0007669"/>
    <property type="project" value="UniProtKB-KW"/>
</dbReference>
<dbReference type="PRINTS" id="PR00507">
    <property type="entry name" value="N12N6MTFRASE"/>
</dbReference>
<comment type="caution">
    <text evidence="3">The sequence shown here is derived from an EMBL/GenBank/DDBJ whole genome shotgun (WGS) entry which is preliminary data.</text>
</comment>
<gene>
    <name evidence="3" type="ORF">IEQ31_27740</name>
</gene>
<dbReference type="GO" id="GO:0032259">
    <property type="term" value="P:methylation"/>
    <property type="evidence" value="ECO:0007669"/>
    <property type="project" value="UniProtKB-KW"/>
</dbReference>
<dbReference type="EMBL" id="JACXRZ010000025">
    <property type="protein sequence ID" value="MBD3146959.1"/>
    <property type="molecule type" value="Genomic_DNA"/>
</dbReference>
<dbReference type="InterPro" id="IPR003356">
    <property type="entry name" value="DNA_methylase_A-5"/>
</dbReference>
<keyword evidence="4" id="KW-1185">Reference proteome</keyword>
<evidence type="ECO:0000313" key="4">
    <source>
        <dbReference type="Proteomes" id="UP000653231"/>
    </source>
</evidence>
<evidence type="ECO:0000259" key="2">
    <source>
        <dbReference type="Pfam" id="PF02384"/>
    </source>
</evidence>
<proteinExistence type="predicted"/>
<accession>A0ABR8LAX3</accession>